<dbReference type="RefSeq" id="WP_013370257.1">
    <property type="nucleotide sequence ID" value="NC_014622.2"/>
</dbReference>
<proteinExistence type="predicted"/>
<sequence length="148" mass="17390">MTITLNNKGIVNLTTTQTPYHSDLTIEKLCWFLEVSPKAEILVTKMKFMLRTVERMNEFLQRKLPTMTGLSLLTVMRKEDIDAHGYTFKADFVYDYYRNKKGALEKLFQEEMPTWKVNRLKKDDPERTYDGYVERGKYSSSLEVALSI</sequence>
<dbReference type="HOGENOM" id="CLU_1757031_0_0_9"/>
<gene>
    <name evidence="1" type="ORF">PPSC2_07850</name>
</gene>
<protein>
    <submittedName>
        <fullName evidence="1">Uncharacterized protein</fullName>
    </submittedName>
</protein>
<reference evidence="1 2" key="1">
    <citation type="journal article" date="2011" name="J. Bacteriol.">
        <title>Complete genome sequence of Paenibacillus polymyxa SC2, a strain of plant growth-promoting Rhizobacterium with broad-spectrum antimicrobial activity.</title>
        <authorList>
            <person name="Ma M."/>
            <person name="Wang C."/>
            <person name="Ding Y."/>
            <person name="Li L."/>
            <person name="Shen D."/>
            <person name="Jiang X."/>
            <person name="Guan D."/>
            <person name="Cao F."/>
            <person name="Chen H."/>
            <person name="Feng R."/>
            <person name="Wang X."/>
            <person name="Ge Y."/>
            <person name="Yao L."/>
            <person name="Bing X."/>
            <person name="Yang X."/>
            <person name="Li J."/>
            <person name="Du B."/>
        </authorList>
    </citation>
    <scope>NUCLEOTIDE SEQUENCE [LARGE SCALE GENOMIC DNA]</scope>
    <source>
        <strain evidence="1 2">SC2</strain>
    </source>
</reference>
<name>E3EIJ2_PAEPS</name>
<dbReference type="OrthoDB" id="2662322at2"/>
<organism evidence="1 2">
    <name type="scientific">Paenibacillus polymyxa (strain SC2)</name>
    <name type="common">Bacillus polymyxa</name>
    <dbReference type="NCBI Taxonomy" id="886882"/>
    <lineage>
        <taxon>Bacteria</taxon>
        <taxon>Bacillati</taxon>
        <taxon>Bacillota</taxon>
        <taxon>Bacilli</taxon>
        <taxon>Bacillales</taxon>
        <taxon>Paenibacillaceae</taxon>
        <taxon>Paenibacillus</taxon>
    </lineage>
</organism>
<dbReference type="AlphaFoldDB" id="E3EIJ2"/>
<dbReference type="Proteomes" id="UP000006868">
    <property type="component" value="Chromosome"/>
</dbReference>
<dbReference type="KEGG" id="ppm:PPSC2_07850"/>
<accession>E3EIJ2</accession>
<dbReference type="eggNOG" id="ENOG5030488">
    <property type="taxonomic scope" value="Bacteria"/>
</dbReference>
<evidence type="ECO:0000313" key="2">
    <source>
        <dbReference type="Proteomes" id="UP000006868"/>
    </source>
</evidence>
<evidence type="ECO:0000313" key="1">
    <source>
        <dbReference type="EMBL" id="ADO55630.1"/>
    </source>
</evidence>
<dbReference type="PATRIC" id="fig|886882.15.peg.1635"/>
<dbReference type="EMBL" id="CP002213">
    <property type="protein sequence ID" value="ADO55630.1"/>
    <property type="molecule type" value="Genomic_DNA"/>
</dbReference>